<sequence precursor="true">MKAKQIKILSNIFYILGIICAILLFTHNTHGFFTAIRIGFYVFGGAGLVLSLLQFTFITEDKWEDFNLLFWIGSLVVFIGFVAKTTHLKYATHILIVGLAITGISYFVNPFKKDKTDEDELLDN</sequence>
<dbReference type="Proteomes" id="UP000007463">
    <property type="component" value="Chromosome"/>
</dbReference>
<feature type="transmembrane region" description="Helical" evidence="1">
    <location>
        <begin position="12"/>
        <end position="32"/>
    </location>
</feature>
<name>F2II14_FLUTR</name>
<dbReference type="OrthoDB" id="9553623at2"/>
<keyword evidence="1" id="KW-0812">Transmembrane</keyword>
<dbReference type="RefSeq" id="WP_013685486.1">
    <property type="nucleotide sequence ID" value="NC_015321.1"/>
</dbReference>
<gene>
    <name evidence="2" type="ordered locus">Fluta_0710</name>
</gene>
<feature type="transmembrane region" description="Helical" evidence="1">
    <location>
        <begin position="90"/>
        <end position="108"/>
    </location>
</feature>
<dbReference type="AlphaFoldDB" id="F2II14"/>
<evidence type="ECO:0000313" key="2">
    <source>
        <dbReference type="EMBL" id="AEA42714.1"/>
    </source>
</evidence>
<reference evidence="3" key="2">
    <citation type="submission" date="2011-02" db="EMBL/GenBank/DDBJ databases">
        <title>The complete genome of Fluviicola taffensis DSM 16823.</title>
        <authorList>
            <consortium name="US DOE Joint Genome Institute (JGI-PGF)"/>
            <person name="Lucas S."/>
            <person name="Copeland A."/>
            <person name="Lapidus A."/>
            <person name="Bruce D."/>
            <person name="Goodwin L."/>
            <person name="Pitluck S."/>
            <person name="Kyrpides N."/>
            <person name="Mavromatis K."/>
            <person name="Ivanova N."/>
            <person name="Mikhailova N."/>
            <person name="Pagani I."/>
            <person name="Chertkov O."/>
            <person name="Detter J.C."/>
            <person name="Han C."/>
            <person name="Tapia R."/>
            <person name="Land M."/>
            <person name="Hauser L."/>
            <person name="Markowitz V."/>
            <person name="Cheng J.-F."/>
            <person name="Hugenholtz P."/>
            <person name="Woyke T."/>
            <person name="Wu D."/>
            <person name="Tindall B."/>
            <person name="Pomrenke H.G."/>
            <person name="Brambilla E."/>
            <person name="Klenk H.-P."/>
            <person name="Eisen J.A."/>
        </authorList>
    </citation>
    <scope>NUCLEOTIDE SEQUENCE [LARGE SCALE GENOMIC DNA]</scope>
    <source>
        <strain evidence="3">DSM 16823 / RW262 / RW262</strain>
    </source>
</reference>
<reference evidence="2 3" key="1">
    <citation type="journal article" date="2011" name="Stand. Genomic Sci.">
        <title>Complete genome sequence of the gliding freshwater bacterium Fluviicola taffensis type strain (RW262).</title>
        <authorList>
            <person name="Woyke T."/>
            <person name="Chertkov O."/>
            <person name="Lapidus A."/>
            <person name="Nolan M."/>
            <person name="Lucas S."/>
            <person name="Del Rio T.G."/>
            <person name="Tice H."/>
            <person name="Cheng J.F."/>
            <person name="Tapia R."/>
            <person name="Han C."/>
            <person name="Goodwin L."/>
            <person name="Pitluck S."/>
            <person name="Liolios K."/>
            <person name="Pagani I."/>
            <person name="Ivanova N."/>
            <person name="Huntemann M."/>
            <person name="Mavromatis K."/>
            <person name="Mikhailova N."/>
            <person name="Pati A."/>
            <person name="Chen A."/>
            <person name="Palaniappan K."/>
            <person name="Land M."/>
            <person name="Hauser L."/>
            <person name="Brambilla E.M."/>
            <person name="Rohde M."/>
            <person name="Mwirichia R."/>
            <person name="Sikorski J."/>
            <person name="Tindall B.J."/>
            <person name="Goker M."/>
            <person name="Bristow J."/>
            <person name="Eisen J.A."/>
            <person name="Markowitz V."/>
            <person name="Hugenholtz P."/>
            <person name="Klenk H.P."/>
            <person name="Kyrpides N.C."/>
        </authorList>
    </citation>
    <scope>NUCLEOTIDE SEQUENCE [LARGE SCALE GENOMIC DNA]</scope>
    <source>
        <strain evidence="3">DSM 16823 / RW262 / RW262</strain>
    </source>
</reference>
<evidence type="ECO:0000313" key="3">
    <source>
        <dbReference type="Proteomes" id="UP000007463"/>
    </source>
</evidence>
<accession>F2II14</accession>
<organism evidence="2 3">
    <name type="scientific">Fluviicola taffensis (strain DSM 16823 / NCIMB 13979 / RW262)</name>
    <dbReference type="NCBI Taxonomy" id="755732"/>
    <lineage>
        <taxon>Bacteria</taxon>
        <taxon>Pseudomonadati</taxon>
        <taxon>Bacteroidota</taxon>
        <taxon>Flavobacteriia</taxon>
        <taxon>Flavobacteriales</taxon>
        <taxon>Crocinitomicaceae</taxon>
        <taxon>Fluviicola</taxon>
    </lineage>
</organism>
<feature type="transmembrane region" description="Helical" evidence="1">
    <location>
        <begin position="66"/>
        <end position="84"/>
    </location>
</feature>
<dbReference type="HOGENOM" id="CLU_2000541_0_0_10"/>
<protein>
    <submittedName>
        <fullName evidence="2">Uncharacterized protein</fullName>
    </submittedName>
</protein>
<keyword evidence="3" id="KW-1185">Reference proteome</keyword>
<evidence type="ECO:0000256" key="1">
    <source>
        <dbReference type="SAM" id="Phobius"/>
    </source>
</evidence>
<keyword evidence="1" id="KW-0472">Membrane</keyword>
<feature type="transmembrane region" description="Helical" evidence="1">
    <location>
        <begin position="38"/>
        <end position="59"/>
    </location>
</feature>
<dbReference type="EMBL" id="CP002542">
    <property type="protein sequence ID" value="AEA42714.1"/>
    <property type="molecule type" value="Genomic_DNA"/>
</dbReference>
<proteinExistence type="predicted"/>
<dbReference type="KEGG" id="fte:Fluta_0710"/>
<dbReference type="STRING" id="755732.Fluta_0710"/>
<keyword evidence="1" id="KW-1133">Transmembrane helix</keyword>